<sequence length="257" mass="27677">MVSSSPTTELTGAWLIVQPKAFRTKLRQHAPAAALPSKRSFAVDEAKEVILPGSALPVEASSNPFASAVAGPSRKKGLVIPQSAIPPPLAAHPYSRSHTRREKRKQKQNLHGGTLDVVADALLQAVDESEEDEPLVDEPRMGRGAKKAEAKEKAKRKEKDGEGLIGEGKGRTMREKARRKQIKIEGMRIPAIMTHPEYKKDPWAIIRLHASNTLESAPTVGKPARAIGNIKVNGMTGDGMEGIDQSLEANLIGATSV</sequence>
<dbReference type="GO" id="GO:0005730">
    <property type="term" value="C:nucleolus"/>
    <property type="evidence" value="ECO:0007669"/>
    <property type="project" value="UniProtKB-SubCell"/>
</dbReference>
<name>A0AA38HAV4_9TREE</name>
<evidence type="ECO:0000256" key="2">
    <source>
        <dbReference type="ARBA" id="ARBA00011022"/>
    </source>
</evidence>
<evidence type="ECO:0000313" key="6">
    <source>
        <dbReference type="EMBL" id="KAI9637568.1"/>
    </source>
</evidence>
<comment type="caution">
    <text evidence="6">The sequence shown here is derived from an EMBL/GenBank/DDBJ whole genome shotgun (WGS) entry which is preliminary data.</text>
</comment>
<dbReference type="InterPro" id="IPR028160">
    <property type="entry name" value="Slx9-like"/>
</dbReference>
<evidence type="ECO:0000256" key="5">
    <source>
        <dbReference type="SAM" id="MobiDB-lite"/>
    </source>
</evidence>
<keyword evidence="7" id="KW-1185">Reference proteome</keyword>
<dbReference type="GO" id="GO:0030686">
    <property type="term" value="C:90S preribosome"/>
    <property type="evidence" value="ECO:0007669"/>
    <property type="project" value="InterPro"/>
</dbReference>
<dbReference type="GO" id="GO:0000462">
    <property type="term" value="P:maturation of SSU-rRNA from tricistronic rRNA transcript (SSU-rRNA, 5.8S rRNA, LSU-rRNA)"/>
    <property type="evidence" value="ECO:0007669"/>
    <property type="project" value="InterPro"/>
</dbReference>
<evidence type="ECO:0000313" key="7">
    <source>
        <dbReference type="Proteomes" id="UP001164286"/>
    </source>
</evidence>
<evidence type="ECO:0000256" key="4">
    <source>
        <dbReference type="ARBA" id="ARBA00023242"/>
    </source>
</evidence>
<reference evidence="6" key="1">
    <citation type="journal article" date="2022" name="G3 (Bethesda)">
        <title>High quality genome of the basidiomycete yeast Dioszegia hungarica PDD-24b-2 isolated from cloud water.</title>
        <authorList>
            <person name="Jarrige D."/>
            <person name="Haridas S."/>
            <person name="Bleykasten-Grosshans C."/>
            <person name="Joly M."/>
            <person name="Nadalig T."/>
            <person name="Sancelme M."/>
            <person name="Vuilleumier S."/>
            <person name="Grigoriev I.V."/>
            <person name="Amato P."/>
            <person name="Bringel F."/>
        </authorList>
    </citation>
    <scope>NUCLEOTIDE SEQUENCE</scope>
    <source>
        <strain evidence="6">PDD-24b-2</strain>
    </source>
</reference>
<dbReference type="AlphaFoldDB" id="A0AA38HAV4"/>
<dbReference type="RefSeq" id="XP_052947345.1">
    <property type="nucleotide sequence ID" value="XM_053092454.1"/>
</dbReference>
<feature type="region of interest" description="Disordered" evidence="5">
    <location>
        <begin position="80"/>
        <end position="114"/>
    </location>
</feature>
<comment type="subcellular location">
    <subcellularLocation>
        <location evidence="1">Nucleus</location>
        <location evidence="1">Nucleolus</location>
    </subcellularLocation>
</comment>
<keyword evidence="4" id="KW-0539">Nucleus</keyword>
<feature type="compositionally biased region" description="Basic and acidic residues" evidence="5">
    <location>
        <begin position="137"/>
        <end position="175"/>
    </location>
</feature>
<dbReference type="EMBL" id="JAKWFO010000004">
    <property type="protein sequence ID" value="KAI9637568.1"/>
    <property type="molecule type" value="Genomic_DNA"/>
</dbReference>
<dbReference type="GeneID" id="77731659"/>
<gene>
    <name evidence="6" type="ORF">MKK02DRAFT_43494</name>
</gene>
<feature type="compositionally biased region" description="Basic residues" evidence="5">
    <location>
        <begin position="95"/>
        <end position="108"/>
    </location>
</feature>
<evidence type="ECO:0000256" key="1">
    <source>
        <dbReference type="ARBA" id="ARBA00004604"/>
    </source>
</evidence>
<dbReference type="Proteomes" id="UP001164286">
    <property type="component" value="Unassembled WGS sequence"/>
</dbReference>
<evidence type="ECO:0000256" key="3">
    <source>
        <dbReference type="ARBA" id="ARBA00021321"/>
    </source>
</evidence>
<feature type="region of interest" description="Disordered" evidence="5">
    <location>
        <begin position="128"/>
        <end position="176"/>
    </location>
</feature>
<comment type="similarity">
    <text evidence="2">Belongs to the SLX9 family.</text>
</comment>
<accession>A0AA38HAV4</accession>
<proteinExistence type="inferred from homology"/>
<organism evidence="6 7">
    <name type="scientific">Dioszegia hungarica</name>
    <dbReference type="NCBI Taxonomy" id="4972"/>
    <lineage>
        <taxon>Eukaryota</taxon>
        <taxon>Fungi</taxon>
        <taxon>Dikarya</taxon>
        <taxon>Basidiomycota</taxon>
        <taxon>Agaricomycotina</taxon>
        <taxon>Tremellomycetes</taxon>
        <taxon>Tremellales</taxon>
        <taxon>Bulleribasidiaceae</taxon>
        <taxon>Dioszegia</taxon>
    </lineage>
</organism>
<dbReference type="GO" id="GO:0030688">
    <property type="term" value="C:preribosome, small subunit precursor"/>
    <property type="evidence" value="ECO:0007669"/>
    <property type="project" value="InterPro"/>
</dbReference>
<dbReference type="Pfam" id="PF15341">
    <property type="entry name" value="SLX9"/>
    <property type="match status" value="1"/>
</dbReference>
<protein>
    <recommendedName>
        <fullName evidence="3">Ribosome biogenesis protein SLX9</fullName>
    </recommendedName>
</protein>